<reference evidence="1 2" key="1">
    <citation type="submission" date="2019-09" db="EMBL/GenBank/DDBJ databases">
        <title>Goodfellowia gen. nov., a new genus of the Pseudonocardineae related to Actinoalloteichus, containing Goodfellowia coeruleoviolacea gen. nov., comb. nov. gen. nov., comb. nov.</title>
        <authorList>
            <person name="Labeda D."/>
        </authorList>
    </citation>
    <scope>NUCLEOTIDE SEQUENCE [LARGE SCALE GENOMIC DNA]</scope>
    <source>
        <strain evidence="1 2">AN110305</strain>
    </source>
</reference>
<evidence type="ECO:0008006" key="3">
    <source>
        <dbReference type="Google" id="ProtNLM"/>
    </source>
</evidence>
<reference evidence="1 2" key="2">
    <citation type="submission" date="2019-09" db="EMBL/GenBank/DDBJ databases">
        <authorList>
            <person name="Jin C."/>
        </authorList>
    </citation>
    <scope>NUCLEOTIDE SEQUENCE [LARGE SCALE GENOMIC DNA]</scope>
    <source>
        <strain evidence="1 2">AN110305</strain>
    </source>
</reference>
<dbReference type="PROSITE" id="PS51257">
    <property type="entry name" value="PROKAR_LIPOPROTEIN"/>
    <property type="match status" value="1"/>
</dbReference>
<proteinExistence type="predicted"/>
<evidence type="ECO:0000313" key="1">
    <source>
        <dbReference type="EMBL" id="KAA2260981.1"/>
    </source>
</evidence>
<comment type="caution">
    <text evidence="1">The sequence shown here is derived from an EMBL/GenBank/DDBJ whole genome shotgun (WGS) entry which is preliminary data.</text>
</comment>
<dbReference type="RefSeq" id="WP_149851031.1">
    <property type="nucleotide sequence ID" value="NZ_VUOB01000033.1"/>
</dbReference>
<protein>
    <recommendedName>
        <fullName evidence="3">MmpS family membrane protein</fullName>
    </recommendedName>
</protein>
<sequence>MRRVAVLASMAAVVVVGVSGCRVVKHDVQFSLSGEGGAVEAAEYATPDQKGLEKPASLPWSKSTSMDFGDLRVAAKVTKGTVGCVITVEGKQVASQQAEAGSTVECTYTVPK</sequence>
<dbReference type="EMBL" id="VUOB01000033">
    <property type="protein sequence ID" value="KAA2260981.1"/>
    <property type="molecule type" value="Genomic_DNA"/>
</dbReference>
<keyword evidence="2" id="KW-1185">Reference proteome</keyword>
<dbReference type="InterPro" id="IPR038468">
    <property type="entry name" value="MmpS_C"/>
</dbReference>
<dbReference type="Proteomes" id="UP000323454">
    <property type="component" value="Unassembled WGS sequence"/>
</dbReference>
<dbReference type="Gene3D" id="2.60.40.2880">
    <property type="entry name" value="MmpS1-5, C-terminal soluble domain"/>
    <property type="match status" value="1"/>
</dbReference>
<accession>A0A5B2XDE2</accession>
<name>A0A5B2XDE2_9PSEU</name>
<organism evidence="1 2">
    <name type="scientific">Solihabitans fulvus</name>
    <dbReference type="NCBI Taxonomy" id="1892852"/>
    <lineage>
        <taxon>Bacteria</taxon>
        <taxon>Bacillati</taxon>
        <taxon>Actinomycetota</taxon>
        <taxon>Actinomycetes</taxon>
        <taxon>Pseudonocardiales</taxon>
        <taxon>Pseudonocardiaceae</taxon>
        <taxon>Solihabitans</taxon>
    </lineage>
</organism>
<dbReference type="AlphaFoldDB" id="A0A5B2XDE2"/>
<gene>
    <name evidence="1" type="ORF">F0L68_19495</name>
</gene>
<evidence type="ECO:0000313" key="2">
    <source>
        <dbReference type="Proteomes" id="UP000323454"/>
    </source>
</evidence>